<feature type="region of interest" description="Disordered" evidence="3">
    <location>
        <begin position="1"/>
        <end position="49"/>
    </location>
</feature>
<keyword evidence="6" id="KW-1185">Reference proteome</keyword>
<evidence type="ECO:0000313" key="5">
    <source>
        <dbReference type="EMBL" id="KAJ7343119.1"/>
    </source>
</evidence>
<accession>A0AAD6ZWS3</accession>
<evidence type="ECO:0000313" key="6">
    <source>
        <dbReference type="Proteomes" id="UP001218218"/>
    </source>
</evidence>
<feature type="compositionally biased region" description="Basic and acidic residues" evidence="3">
    <location>
        <begin position="85"/>
        <end position="96"/>
    </location>
</feature>
<name>A0AAD6ZWS3_9AGAR</name>
<feature type="compositionally biased region" description="Low complexity" evidence="3">
    <location>
        <begin position="20"/>
        <end position="31"/>
    </location>
</feature>
<evidence type="ECO:0000259" key="4">
    <source>
        <dbReference type="Pfam" id="PF12047"/>
    </source>
</evidence>
<dbReference type="Pfam" id="PF12047">
    <property type="entry name" value="DNMT1-RFD"/>
    <property type="match status" value="1"/>
</dbReference>
<evidence type="ECO:0000256" key="3">
    <source>
        <dbReference type="SAM" id="MobiDB-lite"/>
    </source>
</evidence>
<evidence type="ECO:0000256" key="1">
    <source>
        <dbReference type="ARBA" id="ARBA00004123"/>
    </source>
</evidence>
<protein>
    <recommendedName>
        <fullName evidence="4">RFTS domain-containing protein</fullName>
    </recommendedName>
</protein>
<dbReference type="InterPro" id="IPR022702">
    <property type="entry name" value="Cytosine_MeTrfase1_RFD"/>
</dbReference>
<feature type="region of interest" description="Disordered" evidence="3">
    <location>
        <begin position="62"/>
        <end position="96"/>
    </location>
</feature>
<feature type="domain" description="RFTS" evidence="4">
    <location>
        <begin position="126"/>
        <end position="269"/>
    </location>
</feature>
<keyword evidence="2" id="KW-0539">Nucleus</keyword>
<organism evidence="5 6">
    <name type="scientific">Mycena albidolilacea</name>
    <dbReference type="NCBI Taxonomy" id="1033008"/>
    <lineage>
        <taxon>Eukaryota</taxon>
        <taxon>Fungi</taxon>
        <taxon>Dikarya</taxon>
        <taxon>Basidiomycota</taxon>
        <taxon>Agaricomycotina</taxon>
        <taxon>Agaricomycetes</taxon>
        <taxon>Agaricomycetidae</taxon>
        <taxon>Agaricales</taxon>
        <taxon>Marasmiineae</taxon>
        <taxon>Mycenaceae</taxon>
        <taxon>Mycena</taxon>
    </lineage>
</organism>
<reference evidence="5" key="1">
    <citation type="submission" date="2023-03" db="EMBL/GenBank/DDBJ databases">
        <title>Massive genome expansion in bonnet fungi (Mycena s.s.) driven by repeated elements and novel gene families across ecological guilds.</title>
        <authorList>
            <consortium name="Lawrence Berkeley National Laboratory"/>
            <person name="Harder C.B."/>
            <person name="Miyauchi S."/>
            <person name="Viragh M."/>
            <person name="Kuo A."/>
            <person name="Thoen E."/>
            <person name="Andreopoulos B."/>
            <person name="Lu D."/>
            <person name="Skrede I."/>
            <person name="Drula E."/>
            <person name="Henrissat B."/>
            <person name="Morin E."/>
            <person name="Kohler A."/>
            <person name="Barry K."/>
            <person name="LaButti K."/>
            <person name="Morin E."/>
            <person name="Salamov A."/>
            <person name="Lipzen A."/>
            <person name="Mereny Z."/>
            <person name="Hegedus B."/>
            <person name="Baldrian P."/>
            <person name="Stursova M."/>
            <person name="Weitz H."/>
            <person name="Taylor A."/>
            <person name="Grigoriev I.V."/>
            <person name="Nagy L.G."/>
            <person name="Martin F."/>
            <person name="Kauserud H."/>
        </authorList>
    </citation>
    <scope>NUCLEOTIDE SEQUENCE</scope>
    <source>
        <strain evidence="5">CBHHK002</strain>
    </source>
</reference>
<comment type="subcellular location">
    <subcellularLocation>
        <location evidence="1">Nucleus</location>
    </subcellularLocation>
</comment>
<comment type="caution">
    <text evidence="5">The sequence shown here is derived from an EMBL/GenBank/DDBJ whole genome shotgun (WGS) entry which is preliminary data.</text>
</comment>
<dbReference type="EMBL" id="JARIHO010000023">
    <property type="protein sequence ID" value="KAJ7343119.1"/>
    <property type="molecule type" value="Genomic_DNA"/>
</dbReference>
<evidence type="ECO:0000256" key="2">
    <source>
        <dbReference type="ARBA" id="ARBA00023242"/>
    </source>
</evidence>
<proteinExistence type="predicted"/>
<sequence length="296" mass="33681">MTEHPFYILVPNSRKRKASDSPSLSVSSRAPSPNPSPTKKIRGKDVAVEDTTSRLSRFALETPRCESPTVSDLGGPTLCSDDDEHSLSPDEDRTPARKDDIFEFDKETEYVGETALPDLLHERDGDGLPIRRIRDFRLFNRNNMQFITPTQLLDTDLSEGMYSASGIVDPVDVDEVDSDEDYTDEDDESPRVKSLVITGFDVHDFDECKVNKKIFIQTKRAWYILDRASPIYEPFWKPFWRQHRFAHLVITASLDEPRMTAVQFIDYLNSPNADEALTEAAFQSDEVVSLVISRID</sequence>
<dbReference type="AlphaFoldDB" id="A0AAD6ZWS3"/>
<dbReference type="Proteomes" id="UP001218218">
    <property type="component" value="Unassembled WGS sequence"/>
</dbReference>
<dbReference type="GO" id="GO:0005634">
    <property type="term" value="C:nucleus"/>
    <property type="evidence" value="ECO:0007669"/>
    <property type="project" value="UniProtKB-SubCell"/>
</dbReference>
<gene>
    <name evidence="5" type="ORF">DFH08DRAFT_217989</name>
</gene>